<protein>
    <submittedName>
        <fullName evidence="1">Uncharacterized protein</fullName>
    </submittedName>
</protein>
<evidence type="ECO:0000313" key="2">
    <source>
        <dbReference type="Proteomes" id="UP001060919"/>
    </source>
</evidence>
<accession>A0A915YE92</accession>
<keyword evidence="2" id="KW-1185">Reference proteome</keyword>
<name>A0A915YE92_9BACT</name>
<dbReference type="KEGG" id="aup:AsAng_0022180"/>
<evidence type="ECO:0000313" key="1">
    <source>
        <dbReference type="EMBL" id="BDS11504.1"/>
    </source>
</evidence>
<proteinExistence type="predicted"/>
<gene>
    <name evidence="1" type="ORF">AsAng_0022180</name>
</gene>
<reference evidence="1" key="1">
    <citation type="submission" date="2022-09" db="EMBL/GenBank/DDBJ databases">
        <title>Aureispira anguillicida sp. nov., isolated from Leptocephalus of Japanese eel Anguilla japonica.</title>
        <authorList>
            <person name="Yuasa K."/>
            <person name="Mekata T."/>
            <person name="Ikunari K."/>
        </authorList>
    </citation>
    <scope>NUCLEOTIDE SEQUENCE</scope>
    <source>
        <strain evidence="1">EL160426</strain>
    </source>
</reference>
<dbReference type="AlphaFoldDB" id="A0A915YE92"/>
<dbReference type="Proteomes" id="UP001060919">
    <property type="component" value="Chromosome"/>
</dbReference>
<sequence length="166" mass="18557">MSLSFYSILIFSIFCFSYSIDSNSCGGELSESFVQDDSQSFGINFENDTIIDEAMDALNTIQITGDGGMKLYLTFPNIHHNECQGVVRISEISQEEFRDALLEVMAENNLTLTEHERSKIAATASKPRGIYTVKTCGSTTEGETPRRKGTWIIMAIFGRSDLLINW</sequence>
<organism evidence="1 2">
    <name type="scientific">Aureispira anguillae</name>
    <dbReference type="NCBI Taxonomy" id="2864201"/>
    <lineage>
        <taxon>Bacteria</taxon>
        <taxon>Pseudomonadati</taxon>
        <taxon>Bacteroidota</taxon>
        <taxon>Saprospiria</taxon>
        <taxon>Saprospirales</taxon>
        <taxon>Saprospiraceae</taxon>
        <taxon>Aureispira</taxon>
    </lineage>
</organism>
<dbReference type="RefSeq" id="WP_264792674.1">
    <property type="nucleotide sequence ID" value="NZ_AP026867.1"/>
</dbReference>
<dbReference type="EMBL" id="AP026867">
    <property type="protein sequence ID" value="BDS11504.1"/>
    <property type="molecule type" value="Genomic_DNA"/>
</dbReference>